<name>A0A0A8UQF7_LEGHA</name>
<sequence>MKSGILLFCFLPTFLWAKAEIQEANYYGPKLCKYTPYTCVKVTRGKTWQKLFLDPVQRDLVQRLNRTNNRLWNGKILAVPKNLTTVTLFDISPFPLKINSSDNKQIIVDQEKLAWGAYDSHGYLVRWGPISSGSDKCSDSDNSCLTLTGMFEIFGKEDKHCISNAFPAGRGGAQMPYCMFFHKGFALHGSDDIPGYRASHGCIRMFIQDVKWLNENFVTLYDPKKKTGGTVVIVLPLYLKES</sequence>
<evidence type="ECO:0000256" key="5">
    <source>
        <dbReference type="ARBA" id="ARBA00022984"/>
    </source>
</evidence>
<comment type="similarity">
    <text evidence="2">Belongs to the YkuD family.</text>
</comment>
<feature type="active site" description="Nucleophile" evidence="7">
    <location>
        <position position="202"/>
    </location>
</feature>
<accession>A0A0A8UQF7</accession>
<dbReference type="GO" id="GO:0018104">
    <property type="term" value="P:peptidoglycan-protein cross-linking"/>
    <property type="evidence" value="ECO:0007669"/>
    <property type="project" value="TreeGrafter"/>
</dbReference>
<evidence type="ECO:0000256" key="1">
    <source>
        <dbReference type="ARBA" id="ARBA00004752"/>
    </source>
</evidence>
<comment type="pathway">
    <text evidence="1 7">Cell wall biogenesis; peptidoglycan biosynthesis.</text>
</comment>
<dbReference type="GO" id="GO:0071555">
    <property type="term" value="P:cell wall organization"/>
    <property type="evidence" value="ECO:0007669"/>
    <property type="project" value="UniProtKB-UniRule"/>
</dbReference>
<keyword evidence="5 7" id="KW-0573">Peptidoglycan synthesis</keyword>
<dbReference type="KEGG" id="lha:LHA_1948"/>
<dbReference type="InterPro" id="IPR050979">
    <property type="entry name" value="LD-transpeptidase"/>
</dbReference>
<keyword evidence="3" id="KW-0808">Transferase</keyword>
<dbReference type="Gene3D" id="2.40.440.10">
    <property type="entry name" value="L,D-transpeptidase catalytic domain-like"/>
    <property type="match status" value="1"/>
</dbReference>
<dbReference type="PANTHER" id="PTHR30582">
    <property type="entry name" value="L,D-TRANSPEPTIDASE"/>
    <property type="match status" value="1"/>
</dbReference>
<dbReference type="STRING" id="449.LHA_1948"/>
<organism evidence="10 11">
    <name type="scientific">Legionella hackeliae</name>
    <dbReference type="NCBI Taxonomy" id="449"/>
    <lineage>
        <taxon>Bacteria</taxon>
        <taxon>Pseudomonadati</taxon>
        <taxon>Pseudomonadota</taxon>
        <taxon>Gammaproteobacteria</taxon>
        <taxon>Legionellales</taxon>
        <taxon>Legionellaceae</taxon>
        <taxon>Legionella</taxon>
    </lineage>
</organism>
<dbReference type="GO" id="GO:0008360">
    <property type="term" value="P:regulation of cell shape"/>
    <property type="evidence" value="ECO:0007669"/>
    <property type="project" value="UniProtKB-UniRule"/>
</dbReference>
<evidence type="ECO:0000256" key="7">
    <source>
        <dbReference type="PROSITE-ProRule" id="PRU01373"/>
    </source>
</evidence>
<evidence type="ECO:0000259" key="9">
    <source>
        <dbReference type="PROSITE" id="PS52029"/>
    </source>
</evidence>
<evidence type="ECO:0000256" key="6">
    <source>
        <dbReference type="ARBA" id="ARBA00023316"/>
    </source>
</evidence>
<dbReference type="EMBL" id="LN681225">
    <property type="protein sequence ID" value="CEK10978.1"/>
    <property type="molecule type" value="Genomic_DNA"/>
</dbReference>
<keyword evidence="11" id="KW-1185">Reference proteome</keyword>
<dbReference type="CDD" id="cd16913">
    <property type="entry name" value="YkuD_like"/>
    <property type="match status" value="1"/>
</dbReference>
<dbReference type="SUPFAM" id="SSF141523">
    <property type="entry name" value="L,D-transpeptidase catalytic domain-like"/>
    <property type="match status" value="1"/>
</dbReference>
<dbReference type="PATRIC" id="fig|449.7.peg.2188"/>
<feature type="signal peptide" evidence="8">
    <location>
        <begin position="1"/>
        <end position="19"/>
    </location>
</feature>
<dbReference type="Pfam" id="PF03734">
    <property type="entry name" value="YkuD"/>
    <property type="match status" value="1"/>
</dbReference>
<reference evidence="11" key="1">
    <citation type="submission" date="2014-09" db="EMBL/GenBank/DDBJ databases">
        <authorList>
            <person name="Gomez-Valero L."/>
        </authorList>
    </citation>
    <scope>NUCLEOTIDE SEQUENCE [LARGE SCALE GENOMIC DNA]</scope>
    <source>
        <strain evidence="11">ATCC35250</strain>
    </source>
</reference>
<dbReference type="AlphaFoldDB" id="A0A0A8UQF7"/>
<evidence type="ECO:0000313" key="10">
    <source>
        <dbReference type="EMBL" id="CEK10978.1"/>
    </source>
</evidence>
<evidence type="ECO:0000313" key="11">
    <source>
        <dbReference type="Proteomes" id="UP000032803"/>
    </source>
</evidence>
<dbReference type="GO" id="GO:0005576">
    <property type="term" value="C:extracellular region"/>
    <property type="evidence" value="ECO:0007669"/>
    <property type="project" value="TreeGrafter"/>
</dbReference>
<dbReference type="PROSITE" id="PS52029">
    <property type="entry name" value="LD_TPASE"/>
    <property type="match status" value="1"/>
</dbReference>
<dbReference type="Proteomes" id="UP000032803">
    <property type="component" value="Chromosome I"/>
</dbReference>
<evidence type="ECO:0000256" key="8">
    <source>
        <dbReference type="SAM" id="SignalP"/>
    </source>
</evidence>
<protein>
    <submittedName>
        <fullName evidence="10">Enhanced entry protein EnhA</fullName>
    </submittedName>
</protein>
<dbReference type="RefSeq" id="WP_045106256.1">
    <property type="nucleotide sequence ID" value="NZ_LN681225.1"/>
</dbReference>
<dbReference type="OrthoDB" id="463216at2"/>
<dbReference type="PANTHER" id="PTHR30582:SF2">
    <property type="entry name" value="L,D-TRANSPEPTIDASE YCIB-RELATED"/>
    <property type="match status" value="1"/>
</dbReference>
<evidence type="ECO:0000256" key="2">
    <source>
        <dbReference type="ARBA" id="ARBA00005992"/>
    </source>
</evidence>
<dbReference type="InterPro" id="IPR005490">
    <property type="entry name" value="LD_TPept_cat_dom"/>
</dbReference>
<dbReference type="GO" id="GO:0016740">
    <property type="term" value="F:transferase activity"/>
    <property type="evidence" value="ECO:0007669"/>
    <property type="project" value="UniProtKB-KW"/>
</dbReference>
<dbReference type="UniPathway" id="UPA00219"/>
<dbReference type="GO" id="GO:0071972">
    <property type="term" value="F:peptidoglycan L,D-transpeptidase activity"/>
    <property type="evidence" value="ECO:0007669"/>
    <property type="project" value="TreeGrafter"/>
</dbReference>
<feature type="domain" description="L,D-TPase catalytic" evidence="9">
    <location>
        <begin position="104"/>
        <end position="235"/>
    </location>
</feature>
<feature type="chain" id="PRO_5009754251" evidence="8">
    <location>
        <begin position="20"/>
        <end position="242"/>
    </location>
</feature>
<keyword evidence="8" id="KW-0732">Signal</keyword>
<gene>
    <name evidence="10" type="primary">enhA</name>
    <name evidence="10" type="ORF">LHA_1948</name>
</gene>
<dbReference type="InterPro" id="IPR038063">
    <property type="entry name" value="Transpep_catalytic_dom"/>
</dbReference>
<proteinExistence type="inferred from homology"/>
<keyword evidence="4 7" id="KW-0133">Cell shape</keyword>
<keyword evidence="6 7" id="KW-0961">Cell wall biogenesis/degradation</keyword>
<dbReference type="HOGENOM" id="CLU_1132120_0_0_6"/>
<evidence type="ECO:0000256" key="3">
    <source>
        <dbReference type="ARBA" id="ARBA00022679"/>
    </source>
</evidence>
<evidence type="ECO:0000256" key="4">
    <source>
        <dbReference type="ARBA" id="ARBA00022960"/>
    </source>
</evidence>
<feature type="active site" description="Proton donor/acceptor" evidence="7">
    <location>
        <position position="188"/>
    </location>
</feature>